<comment type="caution">
    <text evidence="2">The sequence shown here is derived from an EMBL/GenBank/DDBJ whole genome shotgun (WGS) entry which is preliminary data.</text>
</comment>
<evidence type="ECO:0000313" key="3">
    <source>
        <dbReference type="Proteomes" id="UP001328107"/>
    </source>
</evidence>
<accession>A0AAN5CJG2</accession>
<evidence type="ECO:0000313" key="2">
    <source>
        <dbReference type="EMBL" id="GMR45532.1"/>
    </source>
</evidence>
<sequence length="121" mass="13665">QAMAMRRGGNPWLHSMPAAHNPHSNLSTVTINNGREIRTIPAYLRQFEMSRQVSTTSRACVPSTVEVVDEPIDERAAPRKTRNMFVRGAVAVLSRHRRFGFRHTLLAIVLALYTLAGMFMF</sequence>
<protein>
    <submittedName>
        <fullName evidence="2">Uncharacterized protein</fullName>
    </submittedName>
</protein>
<keyword evidence="1" id="KW-1133">Transmembrane helix</keyword>
<evidence type="ECO:0000256" key="1">
    <source>
        <dbReference type="SAM" id="Phobius"/>
    </source>
</evidence>
<reference evidence="3" key="1">
    <citation type="submission" date="2022-10" db="EMBL/GenBank/DDBJ databases">
        <title>Genome assembly of Pristionchus species.</title>
        <authorList>
            <person name="Yoshida K."/>
            <person name="Sommer R.J."/>
        </authorList>
    </citation>
    <scope>NUCLEOTIDE SEQUENCE [LARGE SCALE GENOMIC DNA]</scope>
    <source>
        <strain evidence="3">RS5460</strain>
    </source>
</reference>
<keyword evidence="1" id="KW-0812">Transmembrane</keyword>
<dbReference type="AlphaFoldDB" id="A0AAN5CJG2"/>
<keyword evidence="3" id="KW-1185">Reference proteome</keyword>
<feature type="transmembrane region" description="Helical" evidence="1">
    <location>
        <begin position="103"/>
        <end position="120"/>
    </location>
</feature>
<feature type="non-terminal residue" evidence="2">
    <location>
        <position position="121"/>
    </location>
</feature>
<organism evidence="2 3">
    <name type="scientific">Pristionchus mayeri</name>
    <dbReference type="NCBI Taxonomy" id="1317129"/>
    <lineage>
        <taxon>Eukaryota</taxon>
        <taxon>Metazoa</taxon>
        <taxon>Ecdysozoa</taxon>
        <taxon>Nematoda</taxon>
        <taxon>Chromadorea</taxon>
        <taxon>Rhabditida</taxon>
        <taxon>Rhabditina</taxon>
        <taxon>Diplogasteromorpha</taxon>
        <taxon>Diplogasteroidea</taxon>
        <taxon>Neodiplogasteridae</taxon>
        <taxon>Pristionchus</taxon>
    </lineage>
</organism>
<proteinExistence type="predicted"/>
<dbReference type="EMBL" id="BTRK01000004">
    <property type="protein sequence ID" value="GMR45532.1"/>
    <property type="molecule type" value="Genomic_DNA"/>
</dbReference>
<keyword evidence="1" id="KW-0472">Membrane</keyword>
<gene>
    <name evidence="2" type="ORF">PMAYCL1PPCAC_15727</name>
</gene>
<feature type="non-terminal residue" evidence="2">
    <location>
        <position position="1"/>
    </location>
</feature>
<name>A0AAN5CJG2_9BILA</name>
<dbReference type="Proteomes" id="UP001328107">
    <property type="component" value="Unassembled WGS sequence"/>
</dbReference>